<feature type="domain" description="Ig-like" evidence="8">
    <location>
        <begin position="219"/>
        <end position="299"/>
    </location>
</feature>
<evidence type="ECO:0000313" key="9">
    <source>
        <dbReference type="EMBL" id="KAJ8316090.1"/>
    </source>
</evidence>
<feature type="region of interest" description="Disordered" evidence="6">
    <location>
        <begin position="515"/>
        <end position="555"/>
    </location>
</feature>
<name>A0ABQ9FIH0_TEGGR</name>
<feature type="compositionally biased region" description="Low complexity" evidence="6">
    <location>
        <begin position="515"/>
        <end position="531"/>
    </location>
</feature>
<dbReference type="SMART" id="SM00408">
    <property type="entry name" value="IGc2"/>
    <property type="match status" value="3"/>
</dbReference>
<keyword evidence="4" id="KW-0325">Glycoprotein</keyword>
<proteinExistence type="predicted"/>
<evidence type="ECO:0000313" key="10">
    <source>
        <dbReference type="Proteomes" id="UP001217089"/>
    </source>
</evidence>
<keyword evidence="2 7" id="KW-0472">Membrane</keyword>
<comment type="subcellular location">
    <subcellularLocation>
        <location evidence="1">Membrane</location>
        <topology evidence="1">Single-pass type I membrane protein</topology>
    </subcellularLocation>
</comment>
<dbReference type="SUPFAM" id="SSF48726">
    <property type="entry name" value="Immunoglobulin"/>
    <property type="match status" value="4"/>
</dbReference>
<dbReference type="InterPro" id="IPR036179">
    <property type="entry name" value="Ig-like_dom_sf"/>
</dbReference>
<dbReference type="InterPro" id="IPR007110">
    <property type="entry name" value="Ig-like_dom"/>
</dbReference>
<sequence length="555" mass="61750">MNKDKNNEKLSVATLITKDYSLQIMDAQLEDDADFQCQVGATSQYAGIRIPPQRPFIVGAPTIEVKQGVLKNITCKAQHGKPGASIKWYKDNIRISNDVITRTITFNNKTATSESSVAIIATAGDAGKKIECVAENDALIPPRITLSHNITKNNKIREHQNVRFTCVGTANPFDIKWGWYENGVKIKGQNQNFYDIPNINRNKNKFRIACEGNNTAVGPKILDMPTTVGVDVGDKVTLTCRSEGNPPADIIWRRKGYLTKSPLTTSPSYTIDRITEDDIGIYTCTASVRTFNDDSRDVYVLFNSAPKIVSNAQQYAAEGSSGKLECKGRAVPYPETIEWTRNNEVITYEGSGKYFEKQETSYDVITSTLTITNTVESDFGQYNCTIVNSRGNILPLSLILGAVIGGVATIFFIALACVVYHRYCKSSDADSYAETDSNTEIKKREKSDSPSDFTNKSTLMDQWRQDLNYHCGTDYEDLYGPKNQNGLPVHLYSDYTHTTSGDPVENKYENGFNTYGTSSFRSTSRTDFSPTYDNSEPYRLPPADISTTKLATNED</sequence>
<feature type="domain" description="Ig-like" evidence="8">
    <location>
        <begin position="306"/>
        <end position="397"/>
    </location>
</feature>
<comment type="caution">
    <text evidence="9">The sequence shown here is derived from an EMBL/GenBank/DDBJ whole genome shotgun (WGS) entry which is preliminary data.</text>
</comment>
<keyword evidence="7" id="KW-1133">Transmembrane helix</keyword>
<evidence type="ECO:0000256" key="6">
    <source>
        <dbReference type="SAM" id="MobiDB-lite"/>
    </source>
</evidence>
<keyword evidence="10" id="KW-1185">Reference proteome</keyword>
<dbReference type="PANTHER" id="PTHR11640:SF31">
    <property type="entry name" value="IRREGULAR CHIASM C-ROUGHEST PROTEIN-RELATED"/>
    <property type="match status" value="1"/>
</dbReference>
<dbReference type="Pfam" id="PF08205">
    <property type="entry name" value="C2-set_2"/>
    <property type="match status" value="1"/>
</dbReference>
<keyword evidence="5" id="KW-0393">Immunoglobulin domain</keyword>
<dbReference type="InterPro" id="IPR003598">
    <property type="entry name" value="Ig_sub2"/>
</dbReference>
<feature type="region of interest" description="Disordered" evidence="6">
    <location>
        <begin position="430"/>
        <end position="456"/>
    </location>
</feature>
<keyword evidence="7" id="KW-0812">Transmembrane</keyword>
<accession>A0ABQ9FIH0</accession>
<evidence type="ECO:0000256" key="4">
    <source>
        <dbReference type="ARBA" id="ARBA00023180"/>
    </source>
</evidence>
<dbReference type="InterPro" id="IPR013162">
    <property type="entry name" value="CD80_C2-set"/>
</dbReference>
<evidence type="ECO:0000256" key="2">
    <source>
        <dbReference type="ARBA" id="ARBA00023136"/>
    </source>
</evidence>
<feature type="compositionally biased region" description="Polar residues" evidence="6">
    <location>
        <begin position="545"/>
        <end position="555"/>
    </location>
</feature>
<evidence type="ECO:0000256" key="7">
    <source>
        <dbReference type="SAM" id="Phobius"/>
    </source>
</evidence>
<dbReference type="InterPro" id="IPR003599">
    <property type="entry name" value="Ig_sub"/>
</dbReference>
<dbReference type="InterPro" id="IPR051275">
    <property type="entry name" value="Cell_adhesion_signaling"/>
</dbReference>
<evidence type="ECO:0000256" key="3">
    <source>
        <dbReference type="ARBA" id="ARBA00023157"/>
    </source>
</evidence>
<dbReference type="EMBL" id="JARBDR010000328">
    <property type="protein sequence ID" value="KAJ8316090.1"/>
    <property type="molecule type" value="Genomic_DNA"/>
</dbReference>
<organism evidence="9 10">
    <name type="scientific">Tegillarca granosa</name>
    <name type="common">Malaysian cockle</name>
    <name type="synonym">Anadara granosa</name>
    <dbReference type="NCBI Taxonomy" id="220873"/>
    <lineage>
        <taxon>Eukaryota</taxon>
        <taxon>Metazoa</taxon>
        <taxon>Spiralia</taxon>
        <taxon>Lophotrochozoa</taxon>
        <taxon>Mollusca</taxon>
        <taxon>Bivalvia</taxon>
        <taxon>Autobranchia</taxon>
        <taxon>Pteriomorphia</taxon>
        <taxon>Arcoida</taxon>
        <taxon>Arcoidea</taxon>
        <taxon>Arcidae</taxon>
        <taxon>Tegillarca</taxon>
    </lineage>
</organism>
<reference evidence="9 10" key="1">
    <citation type="submission" date="2022-12" db="EMBL/GenBank/DDBJ databases">
        <title>Chromosome-level genome of Tegillarca granosa.</title>
        <authorList>
            <person name="Kim J."/>
        </authorList>
    </citation>
    <scope>NUCLEOTIDE SEQUENCE [LARGE SCALE GENOMIC DNA]</scope>
    <source>
        <strain evidence="9">Teg-2019</strain>
        <tissue evidence="9">Adductor muscle</tissue>
    </source>
</reference>
<dbReference type="PROSITE" id="PS50835">
    <property type="entry name" value="IG_LIKE"/>
    <property type="match status" value="3"/>
</dbReference>
<evidence type="ECO:0000256" key="5">
    <source>
        <dbReference type="ARBA" id="ARBA00023319"/>
    </source>
</evidence>
<feature type="compositionally biased region" description="Basic and acidic residues" evidence="6">
    <location>
        <begin position="439"/>
        <end position="449"/>
    </location>
</feature>
<dbReference type="InterPro" id="IPR013783">
    <property type="entry name" value="Ig-like_fold"/>
</dbReference>
<evidence type="ECO:0000259" key="8">
    <source>
        <dbReference type="PROSITE" id="PS50835"/>
    </source>
</evidence>
<dbReference type="Proteomes" id="UP001217089">
    <property type="component" value="Unassembled WGS sequence"/>
</dbReference>
<protein>
    <recommendedName>
        <fullName evidence="8">Ig-like domain-containing protein</fullName>
    </recommendedName>
</protein>
<dbReference type="Pfam" id="PF13927">
    <property type="entry name" value="Ig_3"/>
    <property type="match status" value="2"/>
</dbReference>
<evidence type="ECO:0000256" key="1">
    <source>
        <dbReference type="ARBA" id="ARBA00004479"/>
    </source>
</evidence>
<gene>
    <name evidence="9" type="ORF">KUTeg_006104</name>
</gene>
<feature type="domain" description="Ig-like" evidence="8">
    <location>
        <begin position="55"/>
        <end position="147"/>
    </location>
</feature>
<keyword evidence="3" id="KW-1015">Disulfide bond</keyword>
<feature type="transmembrane region" description="Helical" evidence="7">
    <location>
        <begin position="393"/>
        <end position="420"/>
    </location>
</feature>
<dbReference type="PANTHER" id="PTHR11640">
    <property type="entry name" value="NEPHRIN"/>
    <property type="match status" value="1"/>
</dbReference>
<dbReference type="SMART" id="SM00409">
    <property type="entry name" value="IG"/>
    <property type="match status" value="2"/>
</dbReference>
<dbReference type="Gene3D" id="2.60.40.10">
    <property type="entry name" value="Immunoglobulins"/>
    <property type="match status" value="4"/>
</dbReference>